<dbReference type="OrthoDB" id="1470350at2759"/>
<keyword evidence="2" id="KW-1185">Reference proteome</keyword>
<proteinExistence type="predicted"/>
<dbReference type="AlphaFoldDB" id="A0A4C1UPB1"/>
<comment type="caution">
    <text evidence="1">The sequence shown here is derived from an EMBL/GenBank/DDBJ whole genome shotgun (WGS) entry which is preliminary data.</text>
</comment>
<reference evidence="1 2" key="1">
    <citation type="journal article" date="2019" name="Commun. Biol.">
        <title>The bagworm genome reveals a unique fibroin gene that provides high tensile strength.</title>
        <authorList>
            <person name="Kono N."/>
            <person name="Nakamura H."/>
            <person name="Ohtoshi R."/>
            <person name="Tomita M."/>
            <person name="Numata K."/>
            <person name="Arakawa K."/>
        </authorList>
    </citation>
    <scope>NUCLEOTIDE SEQUENCE [LARGE SCALE GENOMIC DNA]</scope>
</reference>
<dbReference type="EMBL" id="BGZK01000199">
    <property type="protein sequence ID" value="GBP27812.1"/>
    <property type="molecule type" value="Genomic_DNA"/>
</dbReference>
<evidence type="ECO:0000313" key="1">
    <source>
        <dbReference type="EMBL" id="GBP27812.1"/>
    </source>
</evidence>
<gene>
    <name evidence="1" type="ORF">EVAR_94216_1</name>
</gene>
<sequence>MLGCPNLMVYHMPDCFDHTVHSIDVVIAYSGGRATIMKFVIEIDTTAFEFCKPVTNSRLVCSQSTYLAATPYRPLGSCVAEGVRCLDLGSSRWILIAGDSVCPRPLAVTTARFTDAGT</sequence>
<protein>
    <submittedName>
        <fullName evidence="1">Uncharacterized protein</fullName>
    </submittedName>
</protein>
<organism evidence="1 2">
    <name type="scientific">Eumeta variegata</name>
    <name type="common">Bagworm moth</name>
    <name type="synonym">Eumeta japonica</name>
    <dbReference type="NCBI Taxonomy" id="151549"/>
    <lineage>
        <taxon>Eukaryota</taxon>
        <taxon>Metazoa</taxon>
        <taxon>Ecdysozoa</taxon>
        <taxon>Arthropoda</taxon>
        <taxon>Hexapoda</taxon>
        <taxon>Insecta</taxon>
        <taxon>Pterygota</taxon>
        <taxon>Neoptera</taxon>
        <taxon>Endopterygota</taxon>
        <taxon>Lepidoptera</taxon>
        <taxon>Glossata</taxon>
        <taxon>Ditrysia</taxon>
        <taxon>Tineoidea</taxon>
        <taxon>Psychidae</taxon>
        <taxon>Oiketicinae</taxon>
        <taxon>Eumeta</taxon>
    </lineage>
</organism>
<dbReference type="Proteomes" id="UP000299102">
    <property type="component" value="Unassembled WGS sequence"/>
</dbReference>
<evidence type="ECO:0000313" key="2">
    <source>
        <dbReference type="Proteomes" id="UP000299102"/>
    </source>
</evidence>
<name>A0A4C1UPB1_EUMVA</name>
<accession>A0A4C1UPB1</accession>